<dbReference type="Gene3D" id="3.40.190.10">
    <property type="entry name" value="Periplasmic binding protein-like II"/>
    <property type="match status" value="2"/>
</dbReference>
<dbReference type="EMBL" id="CP148074">
    <property type="protein sequence ID" value="WXL25977.1"/>
    <property type="molecule type" value="Genomic_DNA"/>
</dbReference>
<proteinExistence type="inferred from homology"/>
<gene>
    <name evidence="5" type="ORF">WG219_00345</name>
</gene>
<dbReference type="InterPro" id="IPR001638">
    <property type="entry name" value="Solute-binding_3/MltF_N"/>
</dbReference>
<reference evidence="5 6" key="1">
    <citation type="submission" date="2024-03" db="EMBL/GenBank/DDBJ databases">
        <title>Complete genome of BD2.</title>
        <authorList>
            <person name="Cao G."/>
        </authorList>
    </citation>
    <scope>NUCLEOTIDE SEQUENCE [LARGE SCALE GENOMIC DNA]</scope>
    <source>
        <strain evidence="5 6">BD2</strain>
    </source>
</reference>
<sequence length="275" mass="29817">MISKTSLKSLVMGTALALGLSSFAQADSASASIWDDVRKSGELRCGAAVIPPYVSLDPAKKEYGGFFSELCKEFAETVLNVKPVFVDTTWDNIVAGLQSNKWDLAMALNQTPTRALAVSFSEPVVDYEISFAYNAKNPKLEGAGNNLTDYDKEGITFVVISGTAMDKSLTAAVKHGTIMRLSGVDETRLAVMSRRGDVLVDTSDSNRLFGMKNKDWVTLVTPEPALSKQGISFGLSRNASYADIEVLNIFLREKKALGHVEALVNKASEEFLSLE</sequence>
<name>A0ABZ2RI59_ECTME</name>
<protein>
    <submittedName>
        <fullName evidence="5">Transporter substrate-binding domain-containing protein</fullName>
    </submittedName>
</protein>
<feature type="domain" description="Solute-binding protein family 3/N-terminal" evidence="4">
    <location>
        <begin position="42"/>
        <end position="275"/>
    </location>
</feature>
<evidence type="ECO:0000256" key="2">
    <source>
        <dbReference type="ARBA" id="ARBA00022729"/>
    </source>
</evidence>
<dbReference type="PANTHER" id="PTHR35936">
    <property type="entry name" value="MEMBRANE-BOUND LYTIC MUREIN TRANSGLYCOSYLASE F"/>
    <property type="match status" value="1"/>
</dbReference>
<feature type="chain" id="PRO_5045191887" evidence="3">
    <location>
        <begin position="27"/>
        <end position="275"/>
    </location>
</feature>
<dbReference type="Pfam" id="PF00497">
    <property type="entry name" value="SBP_bac_3"/>
    <property type="match status" value="1"/>
</dbReference>
<evidence type="ECO:0000256" key="3">
    <source>
        <dbReference type="SAM" id="SignalP"/>
    </source>
</evidence>
<evidence type="ECO:0000313" key="5">
    <source>
        <dbReference type="EMBL" id="WXL25977.1"/>
    </source>
</evidence>
<evidence type="ECO:0000256" key="1">
    <source>
        <dbReference type="ARBA" id="ARBA00010333"/>
    </source>
</evidence>
<keyword evidence="6" id="KW-1185">Reference proteome</keyword>
<keyword evidence="2 3" id="KW-0732">Signal</keyword>
<dbReference type="PANTHER" id="PTHR35936:SF17">
    <property type="entry name" value="ARGININE-BINDING EXTRACELLULAR PROTEIN ARTP"/>
    <property type="match status" value="1"/>
</dbReference>
<feature type="signal peptide" evidence="3">
    <location>
        <begin position="1"/>
        <end position="26"/>
    </location>
</feature>
<evidence type="ECO:0000313" key="6">
    <source>
        <dbReference type="Proteomes" id="UP001476583"/>
    </source>
</evidence>
<organism evidence="5 6">
    <name type="scientific">Ectopseudomonas mendocina</name>
    <name type="common">Pseudomonas mendocina</name>
    <dbReference type="NCBI Taxonomy" id="300"/>
    <lineage>
        <taxon>Bacteria</taxon>
        <taxon>Pseudomonadati</taxon>
        <taxon>Pseudomonadota</taxon>
        <taxon>Gammaproteobacteria</taxon>
        <taxon>Pseudomonadales</taxon>
        <taxon>Pseudomonadaceae</taxon>
        <taxon>Ectopseudomonas</taxon>
    </lineage>
</organism>
<evidence type="ECO:0000259" key="4">
    <source>
        <dbReference type="SMART" id="SM00062"/>
    </source>
</evidence>
<dbReference type="SUPFAM" id="SSF53850">
    <property type="entry name" value="Periplasmic binding protein-like II"/>
    <property type="match status" value="1"/>
</dbReference>
<accession>A0ABZ2RI59</accession>
<dbReference type="Proteomes" id="UP001476583">
    <property type="component" value="Chromosome"/>
</dbReference>
<comment type="similarity">
    <text evidence="1">Belongs to the bacterial solute-binding protein 3 family.</text>
</comment>
<dbReference type="SMART" id="SM00062">
    <property type="entry name" value="PBPb"/>
    <property type="match status" value="1"/>
</dbReference>